<proteinExistence type="predicted"/>
<evidence type="ECO:0000313" key="2">
    <source>
        <dbReference type="Proteomes" id="UP000076276"/>
    </source>
</evidence>
<dbReference type="STRING" id="1806892.AZH43_04175"/>
<sequence length="169" mass="19858">MFNFIPLIIRVLKLERFKCRSLTAGEIALCQSVFGSLIDYTQVKIMNHPYLPWQSKHVVMAPCGYIHARSPHYSHDYSQESRAYQGLFIHEMAHIYQYQQNINVLLRGALLQSAFFLSLGKYNPYKYRLKANKPYFDYNIEQQGDIARDIFFKRIDNIIIQTAIKTKKA</sequence>
<dbReference type="AlphaFoldDB" id="A0A151XXE3"/>
<dbReference type="RefSeq" id="WP_067672386.1">
    <property type="nucleotide sequence ID" value="NZ_CBCSIK010000001.1"/>
</dbReference>
<dbReference type="EMBL" id="LUAW01000067">
    <property type="protein sequence ID" value="KYQ70508.1"/>
    <property type="molecule type" value="Genomic_DNA"/>
</dbReference>
<dbReference type="Proteomes" id="UP000076276">
    <property type="component" value="Unassembled WGS sequence"/>
</dbReference>
<comment type="caution">
    <text evidence="1">The sequence shown here is derived from an EMBL/GenBank/DDBJ whole genome shotgun (WGS) entry which is preliminary data.</text>
</comment>
<protein>
    <recommendedName>
        <fullName evidence="3">Type IV secretion protein Rhs</fullName>
    </recommendedName>
</protein>
<evidence type="ECO:0000313" key="1">
    <source>
        <dbReference type="EMBL" id="KYQ70508.1"/>
    </source>
</evidence>
<gene>
    <name evidence="1" type="ORF">AZH43_04175</name>
</gene>
<organism evidence="1 2">
    <name type="scientific">Acinetobacter pragensis</name>
    <dbReference type="NCBI Taxonomy" id="1806892"/>
    <lineage>
        <taxon>Bacteria</taxon>
        <taxon>Pseudomonadati</taxon>
        <taxon>Pseudomonadota</taxon>
        <taxon>Gammaproteobacteria</taxon>
        <taxon>Moraxellales</taxon>
        <taxon>Moraxellaceae</taxon>
        <taxon>Acinetobacter</taxon>
    </lineage>
</organism>
<name>A0A151XXE3_9GAMM</name>
<accession>A0A151XXE3</accession>
<reference evidence="1 2" key="1">
    <citation type="submission" date="2016-03" db="EMBL/GenBank/DDBJ databases">
        <title>Acinetobacter genomospecies 28 strain ANC 4149.</title>
        <authorList>
            <person name="Radolfova-Krizova L."/>
            <person name="Nemec A."/>
        </authorList>
    </citation>
    <scope>NUCLEOTIDE SEQUENCE [LARGE SCALE GENOMIC DNA]</scope>
    <source>
        <strain evidence="1 2">ANC 4149</strain>
    </source>
</reference>
<evidence type="ECO:0008006" key="3">
    <source>
        <dbReference type="Google" id="ProtNLM"/>
    </source>
</evidence>
<keyword evidence="2" id="KW-1185">Reference proteome</keyword>
<dbReference type="OrthoDB" id="8686772at2"/>